<proteinExistence type="inferred from homology"/>
<accession>A0A9X2FCJ4</accession>
<evidence type="ECO:0000256" key="1">
    <source>
        <dbReference type="ARBA" id="ARBA00006484"/>
    </source>
</evidence>
<dbReference type="GO" id="GO:0016616">
    <property type="term" value="F:oxidoreductase activity, acting on the CH-OH group of donors, NAD or NADP as acceptor"/>
    <property type="evidence" value="ECO:0007669"/>
    <property type="project" value="TreeGrafter"/>
</dbReference>
<dbReference type="InterPro" id="IPR057326">
    <property type="entry name" value="KR_dom"/>
</dbReference>
<evidence type="ECO:0000313" key="4">
    <source>
        <dbReference type="EMBL" id="MCO6046425.1"/>
    </source>
</evidence>
<evidence type="ECO:0000259" key="3">
    <source>
        <dbReference type="SMART" id="SM00822"/>
    </source>
</evidence>
<dbReference type="PANTHER" id="PTHR42760:SF133">
    <property type="entry name" value="3-OXOACYL-[ACYL-CARRIER-PROTEIN] REDUCTASE"/>
    <property type="match status" value="1"/>
</dbReference>
<reference evidence="4" key="1">
    <citation type="submission" date="2022-06" db="EMBL/GenBank/DDBJ databases">
        <title>Aeoliella straminimaris, a novel planctomycete from sediments.</title>
        <authorList>
            <person name="Vitorino I.R."/>
            <person name="Lage O.M."/>
        </authorList>
    </citation>
    <scope>NUCLEOTIDE SEQUENCE</scope>
    <source>
        <strain evidence="4">ICT_H6.2</strain>
    </source>
</reference>
<dbReference type="InterPro" id="IPR036291">
    <property type="entry name" value="NAD(P)-bd_dom_sf"/>
</dbReference>
<name>A0A9X2FCJ4_9BACT</name>
<dbReference type="PRINTS" id="PR00080">
    <property type="entry name" value="SDRFAMILY"/>
</dbReference>
<gene>
    <name evidence="4" type="ORF">NG895_21210</name>
</gene>
<dbReference type="EMBL" id="JAMXLR010000073">
    <property type="protein sequence ID" value="MCO6046425.1"/>
    <property type="molecule type" value="Genomic_DNA"/>
</dbReference>
<dbReference type="RefSeq" id="WP_252854539.1">
    <property type="nucleotide sequence ID" value="NZ_JAMXLR010000073.1"/>
</dbReference>
<dbReference type="PRINTS" id="PR00081">
    <property type="entry name" value="GDHRDH"/>
</dbReference>
<dbReference type="SUPFAM" id="SSF51735">
    <property type="entry name" value="NAD(P)-binding Rossmann-fold domains"/>
    <property type="match status" value="1"/>
</dbReference>
<sequence>MSNPQRRVALVTGGSRGIGLGVASALASAGFDLVINGRREASDVAEALASLESLGAATLYCQADISNLEDHANMLSQICDRFGRLDVLVNNAGVAPDVRADLLDATPESFDRLIRINLRGPYFLTQAAAKWMIEQRQVDSDFAAAIINVSSVSATEASVNRGDYCISKAGVAMATQLWAARLGEFDIPVFEVRPGIIRTDMTAGVTDKYDKMLAEGLTVEPRWGVPDDIGRAVTVLATGQLTYATGAVLPIDGGMTVRRL</sequence>
<dbReference type="NCBIfam" id="NF009386">
    <property type="entry name" value="PRK12745.1"/>
    <property type="match status" value="1"/>
</dbReference>
<comment type="caution">
    <text evidence="4">The sequence shown here is derived from an EMBL/GenBank/DDBJ whole genome shotgun (WGS) entry which is preliminary data.</text>
</comment>
<organism evidence="4 5">
    <name type="scientific">Aeoliella straminimaris</name>
    <dbReference type="NCBI Taxonomy" id="2954799"/>
    <lineage>
        <taxon>Bacteria</taxon>
        <taxon>Pseudomonadati</taxon>
        <taxon>Planctomycetota</taxon>
        <taxon>Planctomycetia</taxon>
        <taxon>Pirellulales</taxon>
        <taxon>Lacipirellulaceae</taxon>
        <taxon>Aeoliella</taxon>
    </lineage>
</organism>
<dbReference type="Pfam" id="PF13561">
    <property type="entry name" value="adh_short_C2"/>
    <property type="match status" value="1"/>
</dbReference>
<dbReference type="FunFam" id="3.40.50.720:FF:000084">
    <property type="entry name" value="Short-chain dehydrogenase reductase"/>
    <property type="match status" value="1"/>
</dbReference>
<dbReference type="PANTHER" id="PTHR42760">
    <property type="entry name" value="SHORT-CHAIN DEHYDROGENASES/REDUCTASES FAMILY MEMBER"/>
    <property type="match status" value="1"/>
</dbReference>
<evidence type="ECO:0000313" key="5">
    <source>
        <dbReference type="Proteomes" id="UP001155241"/>
    </source>
</evidence>
<keyword evidence="2" id="KW-0560">Oxidoreductase</keyword>
<comment type="similarity">
    <text evidence="1">Belongs to the short-chain dehydrogenases/reductases (SDR) family.</text>
</comment>
<dbReference type="InterPro" id="IPR002347">
    <property type="entry name" value="SDR_fam"/>
</dbReference>
<protein>
    <submittedName>
        <fullName evidence="4">3-ketoacyl-ACP reductase</fullName>
    </submittedName>
</protein>
<keyword evidence="5" id="KW-1185">Reference proteome</keyword>
<feature type="domain" description="Ketoreductase" evidence="3">
    <location>
        <begin position="7"/>
        <end position="190"/>
    </location>
</feature>
<dbReference type="AlphaFoldDB" id="A0A9X2FCJ4"/>
<dbReference type="Proteomes" id="UP001155241">
    <property type="component" value="Unassembled WGS sequence"/>
</dbReference>
<evidence type="ECO:0000256" key="2">
    <source>
        <dbReference type="ARBA" id="ARBA00023002"/>
    </source>
</evidence>
<dbReference type="Gene3D" id="3.40.50.720">
    <property type="entry name" value="NAD(P)-binding Rossmann-like Domain"/>
    <property type="match status" value="1"/>
</dbReference>
<dbReference type="SMART" id="SM00822">
    <property type="entry name" value="PKS_KR"/>
    <property type="match status" value="1"/>
</dbReference>